<dbReference type="STRING" id="1130080.SAMN04488113_11914"/>
<dbReference type="AlphaFoldDB" id="A0A1H6THY1"/>
<protein>
    <submittedName>
        <fullName evidence="1">Predicted dithiol-disulfide isomerase, DsbA family</fullName>
    </submittedName>
</protein>
<dbReference type="GO" id="GO:0016853">
    <property type="term" value="F:isomerase activity"/>
    <property type="evidence" value="ECO:0007669"/>
    <property type="project" value="UniProtKB-KW"/>
</dbReference>
<proteinExistence type="predicted"/>
<keyword evidence="2" id="KW-1185">Reference proteome</keyword>
<evidence type="ECO:0000313" key="2">
    <source>
        <dbReference type="Proteomes" id="UP000198564"/>
    </source>
</evidence>
<keyword evidence="1" id="KW-0413">Isomerase</keyword>
<dbReference type="Gene3D" id="3.40.30.10">
    <property type="entry name" value="Glutaredoxin"/>
    <property type="match status" value="1"/>
</dbReference>
<name>A0A1H6THY1_9LACT</name>
<evidence type="ECO:0000313" key="1">
    <source>
        <dbReference type="EMBL" id="SEI77794.1"/>
    </source>
</evidence>
<dbReference type="OrthoDB" id="2156137at2"/>
<dbReference type="Pfam" id="PF13743">
    <property type="entry name" value="Thioredoxin_5"/>
    <property type="match status" value="1"/>
</dbReference>
<accession>A0A1H6THY1</accession>
<gene>
    <name evidence="1" type="ORF">SAMN04488113_11914</name>
</gene>
<dbReference type="RefSeq" id="WP_091634709.1">
    <property type="nucleotide sequence ID" value="NZ_FNYW01000019.1"/>
</dbReference>
<dbReference type="Proteomes" id="UP000198564">
    <property type="component" value="Unassembled WGS sequence"/>
</dbReference>
<sequence length="206" mass="23629">MFLNNIIEIFLFVNPLGTTCYETEKTIEAFSNERDEKVKVRFIPLLNFHTVGNIMKEKKDQTLSNRNMFYTDSFNASLAFQAASMQGKKKGRKFLMLLQDKVINDNKEVTRDLFIQIAKAINLDVEMFEEDIDSELTKTAFKKDQKLAQEMEIENAPSCILYAGCDSTCGYMMDTTITKQLLHGFSDENLAFKKSPSNRLSIIQSI</sequence>
<dbReference type="SUPFAM" id="SSF52833">
    <property type="entry name" value="Thioredoxin-like"/>
    <property type="match status" value="1"/>
</dbReference>
<organism evidence="1 2">
    <name type="scientific">Alkalibacterium gilvum</name>
    <dbReference type="NCBI Taxonomy" id="1130080"/>
    <lineage>
        <taxon>Bacteria</taxon>
        <taxon>Bacillati</taxon>
        <taxon>Bacillota</taxon>
        <taxon>Bacilli</taxon>
        <taxon>Lactobacillales</taxon>
        <taxon>Carnobacteriaceae</taxon>
        <taxon>Alkalibacterium</taxon>
    </lineage>
</organism>
<reference evidence="2" key="1">
    <citation type="submission" date="2016-10" db="EMBL/GenBank/DDBJ databases">
        <authorList>
            <person name="Varghese N."/>
            <person name="Submissions S."/>
        </authorList>
    </citation>
    <scope>NUCLEOTIDE SEQUENCE [LARGE SCALE GENOMIC DNA]</scope>
    <source>
        <strain evidence="2">DSM 25751</strain>
    </source>
</reference>
<dbReference type="EMBL" id="FNYW01000019">
    <property type="protein sequence ID" value="SEI77794.1"/>
    <property type="molecule type" value="Genomic_DNA"/>
</dbReference>
<dbReference type="InterPro" id="IPR036249">
    <property type="entry name" value="Thioredoxin-like_sf"/>
</dbReference>